<dbReference type="OrthoDB" id="2102682at2759"/>
<dbReference type="EMBL" id="MCGO01000003">
    <property type="protein sequence ID" value="ORY52448.1"/>
    <property type="molecule type" value="Genomic_DNA"/>
</dbReference>
<keyword evidence="3" id="KW-1185">Reference proteome</keyword>
<reference evidence="2 3" key="1">
    <citation type="submission" date="2016-07" db="EMBL/GenBank/DDBJ databases">
        <title>Pervasive Adenine N6-methylation of Active Genes in Fungi.</title>
        <authorList>
            <consortium name="DOE Joint Genome Institute"/>
            <person name="Mondo S.J."/>
            <person name="Dannebaum R.O."/>
            <person name="Kuo R.C."/>
            <person name="Labutti K."/>
            <person name="Haridas S."/>
            <person name="Kuo A."/>
            <person name="Salamov A."/>
            <person name="Ahrendt S.R."/>
            <person name="Lipzen A."/>
            <person name="Sullivan W."/>
            <person name="Andreopoulos W.B."/>
            <person name="Clum A."/>
            <person name="Lindquist E."/>
            <person name="Daum C."/>
            <person name="Ramamoorthy G.K."/>
            <person name="Gryganskyi A."/>
            <person name="Culley D."/>
            <person name="Magnuson J.K."/>
            <person name="James T.Y."/>
            <person name="O'Malley M.A."/>
            <person name="Stajich J.E."/>
            <person name="Spatafora J.W."/>
            <person name="Visel A."/>
            <person name="Grigoriev I.V."/>
        </authorList>
    </citation>
    <scope>NUCLEOTIDE SEQUENCE [LARGE SCALE GENOMIC DNA]</scope>
    <source>
        <strain evidence="2 3">JEL800</strain>
    </source>
</reference>
<dbReference type="Proteomes" id="UP000193642">
    <property type="component" value="Unassembled WGS sequence"/>
</dbReference>
<accession>A0A1Y2CZI7</accession>
<protein>
    <submittedName>
        <fullName evidence="2">Uncharacterized protein</fullName>
    </submittedName>
</protein>
<sequence>MAELEQSLDEFLAANTTTLEASGMPRRLWASIWGRIEGTNQFASNLLRYSSGFQQTSSAQSTPHPRKKKTSSTWHL</sequence>
<evidence type="ECO:0000256" key="1">
    <source>
        <dbReference type="SAM" id="MobiDB-lite"/>
    </source>
</evidence>
<proteinExistence type="predicted"/>
<dbReference type="AlphaFoldDB" id="A0A1Y2CZI7"/>
<organism evidence="2 3">
    <name type="scientific">Rhizoclosmatium globosum</name>
    <dbReference type="NCBI Taxonomy" id="329046"/>
    <lineage>
        <taxon>Eukaryota</taxon>
        <taxon>Fungi</taxon>
        <taxon>Fungi incertae sedis</taxon>
        <taxon>Chytridiomycota</taxon>
        <taxon>Chytridiomycota incertae sedis</taxon>
        <taxon>Chytridiomycetes</taxon>
        <taxon>Chytridiales</taxon>
        <taxon>Chytriomycetaceae</taxon>
        <taxon>Rhizoclosmatium</taxon>
    </lineage>
</organism>
<comment type="caution">
    <text evidence="2">The sequence shown here is derived from an EMBL/GenBank/DDBJ whole genome shotgun (WGS) entry which is preliminary data.</text>
</comment>
<evidence type="ECO:0000313" key="3">
    <source>
        <dbReference type="Proteomes" id="UP000193642"/>
    </source>
</evidence>
<gene>
    <name evidence="2" type="ORF">BCR33DRAFT_711762</name>
</gene>
<evidence type="ECO:0000313" key="2">
    <source>
        <dbReference type="EMBL" id="ORY52448.1"/>
    </source>
</evidence>
<name>A0A1Y2CZI7_9FUNG</name>
<feature type="compositionally biased region" description="Polar residues" evidence="1">
    <location>
        <begin position="54"/>
        <end position="63"/>
    </location>
</feature>
<feature type="region of interest" description="Disordered" evidence="1">
    <location>
        <begin position="54"/>
        <end position="76"/>
    </location>
</feature>